<organism evidence="4 5">
    <name type="scientific">Dialister hominis</name>
    <dbReference type="NCBI Taxonomy" id="2582419"/>
    <lineage>
        <taxon>Bacteria</taxon>
        <taxon>Bacillati</taxon>
        <taxon>Bacillota</taxon>
        <taxon>Negativicutes</taxon>
        <taxon>Veillonellales</taxon>
        <taxon>Veillonellaceae</taxon>
        <taxon>Dialister</taxon>
    </lineage>
</organism>
<dbReference type="Gene3D" id="3.30.70.990">
    <property type="entry name" value="YajQ-like, domain 2"/>
    <property type="match status" value="1"/>
</dbReference>
<dbReference type="AlphaFoldDB" id="A0A8D4UU23"/>
<dbReference type="InterPro" id="IPR035570">
    <property type="entry name" value="UPF0234_N"/>
</dbReference>
<accession>A0A8D4UU23</accession>
<keyword evidence="5" id="KW-1185">Reference proteome</keyword>
<comment type="similarity">
    <text evidence="2 3">Belongs to the YajQ family.</text>
</comment>
<evidence type="ECO:0000256" key="1">
    <source>
        <dbReference type="ARBA" id="ARBA00022741"/>
    </source>
</evidence>
<evidence type="ECO:0000256" key="3">
    <source>
        <dbReference type="HAMAP-Rule" id="MF_00632"/>
    </source>
</evidence>
<dbReference type="HAMAP" id="MF_00632">
    <property type="entry name" value="UPF0234"/>
    <property type="match status" value="1"/>
</dbReference>
<dbReference type="SUPFAM" id="SSF89963">
    <property type="entry name" value="YajQ-like"/>
    <property type="match status" value="2"/>
</dbReference>
<keyword evidence="1 3" id="KW-0547">Nucleotide-binding</keyword>
<evidence type="ECO:0000313" key="4">
    <source>
        <dbReference type="EMBL" id="BBK24824.1"/>
    </source>
</evidence>
<dbReference type="InterPro" id="IPR007551">
    <property type="entry name" value="YajQ/Smlt4090-like"/>
</dbReference>
<dbReference type="CDD" id="cd11740">
    <property type="entry name" value="YajQ_like"/>
    <property type="match status" value="1"/>
</dbReference>
<dbReference type="GeneID" id="92715978"/>
<evidence type="ECO:0000313" key="5">
    <source>
        <dbReference type="Proteomes" id="UP000320585"/>
    </source>
</evidence>
<dbReference type="GO" id="GO:0000166">
    <property type="term" value="F:nucleotide binding"/>
    <property type="evidence" value="ECO:0007669"/>
    <property type="project" value="UniProtKB-UniRule"/>
</dbReference>
<evidence type="ECO:0000256" key="2">
    <source>
        <dbReference type="ARBA" id="ARBA00093450"/>
    </source>
</evidence>
<dbReference type="EMBL" id="AP019697">
    <property type="protein sequence ID" value="BBK24824.1"/>
    <property type="molecule type" value="Genomic_DNA"/>
</dbReference>
<dbReference type="KEGG" id="dho:Dia5BBH33_07590"/>
<dbReference type="InterPro" id="IPR036183">
    <property type="entry name" value="YajQ-like_sf"/>
</dbReference>
<dbReference type="RefSeq" id="WP_022381636.1">
    <property type="nucleotide sequence ID" value="NZ_AP019697.1"/>
</dbReference>
<dbReference type="OrthoDB" id="9801447at2"/>
<gene>
    <name evidence="4" type="ORF">Dia5BBH33_07590</name>
</gene>
<dbReference type="InterPro" id="IPR035571">
    <property type="entry name" value="UPF0234-like_C"/>
</dbReference>
<dbReference type="GO" id="GO:0005829">
    <property type="term" value="C:cytosol"/>
    <property type="evidence" value="ECO:0007669"/>
    <property type="project" value="TreeGrafter"/>
</dbReference>
<dbReference type="Pfam" id="PF04461">
    <property type="entry name" value="YajQ"/>
    <property type="match status" value="1"/>
</dbReference>
<dbReference type="Gene3D" id="3.30.70.860">
    <property type="match status" value="1"/>
</dbReference>
<dbReference type="Proteomes" id="UP000320585">
    <property type="component" value="Chromosome"/>
</dbReference>
<dbReference type="PANTHER" id="PTHR30476:SF0">
    <property type="entry name" value="UPF0234 PROTEIN YAJQ"/>
    <property type="match status" value="1"/>
</dbReference>
<comment type="function">
    <text evidence="3">Nucleotide-binding protein.</text>
</comment>
<proteinExistence type="inferred from homology"/>
<name>A0A8D4UU23_9FIRM</name>
<dbReference type="PANTHER" id="PTHR30476">
    <property type="entry name" value="UPF0234 PROTEIN YAJQ"/>
    <property type="match status" value="1"/>
</dbReference>
<sequence>MAKDYSFDVVCRTDMQEVANAVNQASKEIGTRYDFKGSKSSVTLDDGHITLIGDDDFKLRLVREIINGKLVKRGISLKNLKEQKKEAAAGGTVRQVLELQNGISSELAKEIVKEVKGSKIKVAAKINGDEVRVTGKDKDDLQACIAFLKKLDLPADLQFVNYR</sequence>
<dbReference type="NCBIfam" id="NF003819">
    <property type="entry name" value="PRK05412.1"/>
    <property type="match status" value="1"/>
</dbReference>
<reference evidence="5" key="1">
    <citation type="submission" date="2019-05" db="EMBL/GenBank/DDBJ databases">
        <title>Complete genome sequencing of Dialister sp. strain 5BBH33.</title>
        <authorList>
            <person name="Sakamoto M."/>
            <person name="Murakami T."/>
            <person name="Mori H."/>
        </authorList>
    </citation>
    <scope>NUCLEOTIDE SEQUENCE [LARGE SCALE GENOMIC DNA]</scope>
    <source>
        <strain evidence="5">5BBH33</strain>
    </source>
</reference>
<protein>
    <recommendedName>
        <fullName evidence="3">Nucleotide-binding protein Dia5BBH33_07590</fullName>
    </recommendedName>
</protein>